<dbReference type="GeneID" id="20350356"/>
<keyword evidence="5" id="KW-1185">Reference proteome</keyword>
<evidence type="ECO:0000313" key="5">
    <source>
        <dbReference type="Proteomes" id="UP000006039"/>
    </source>
</evidence>
<feature type="compositionally biased region" description="Polar residues" evidence="2">
    <location>
        <begin position="68"/>
        <end position="99"/>
    </location>
</feature>
<reference evidence="5" key="1">
    <citation type="submission" date="2010-07" db="EMBL/GenBank/DDBJ databases">
        <title>The genome sequence of Gaeumannomyces graminis var. tritici strain R3-111a-1.</title>
        <authorList>
            <consortium name="The Broad Institute Genome Sequencing Platform"/>
            <person name="Ma L.-J."/>
            <person name="Dead R."/>
            <person name="Young S."/>
            <person name="Zeng Q."/>
            <person name="Koehrsen M."/>
            <person name="Alvarado L."/>
            <person name="Berlin A."/>
            <person name="Chapman S.B."/>
            <person name="Chen Z."/>
            <person name="Freedman E."/>
            <person name="Gellesch M."/>
            <person name="Goldberg J."/>
            <person name="Griggs A."/>
            <person name="Gujja S."/>
            <person name="Heilman E.R."/>
            <person name="Heiman D."/>
            <person name="Hepburn T."/>
            <person name="Howarth C."/>
            <person name="Jen D."/>
            <person name="Larson L."/>
            <person name="Mehta T."/>
            <person name="Neiman D."/>
            <person name="Pearson M."/>
            <person name="Roberts A."/>
            <person name="Saif S."/>
            <person name="Shea T."/>
            <person name="Shenoy N."/>
            <person name="Sisk P."/>
            <person name="Stolte C."/>
            <person name="Sykes S."/>
            <person name="Walk T."/>
            <person name="White J."/>
            <person name="Yandava C."/>
            <person name="Haas B."/>
            <person name="Nusbaum C."/>
            <person name="Birren B."/>
        </authorList>
    </citation>
    <scope>NUCLEOTIDE SEQUENCE [LARGE SCALE GENOMIC DNA]</scope>
    <source>
        <strain evidence="5">R3-111a-1</strain>
    </source>
</reference>
<reference evidence="4" key="4">
    <citation type="journal article" date="2015" name="G3 (Bethesda)">
        <title>Genome sequences of three phytopathogenic species of the Magnaporthaceae family of fungi.</title>
        <authorList>
            <person name="Okagaki L.H."/>
            <person name="Nunes C.C."/>
            <person name="Sailsbery J."/>
            <person name="Clay B."/>
            <person name="Brown D."/>
            <person name="John T."/>
            <person name="Oh Y."/>
            <person name="Young N."/>
            <person name="Fitzgerald M."/>
            <person name="Haas B.J."/>
            <person name="Zeng Q."/>
            <person name="Young S."/>
            <person name="Adiconis X."/>
            <person name="Fan L."/>
            <person name="Levin J.Z."/>
            <person name="Mitchell T.K."/>
            <person name="Okubara P.A."/>
            <person name="Farman M.L."/>
            <person name="Kohn L.M."/>
            <person name="Birren B."/>
            <person name="Ma L.-J."/>
            <person name="Dean R.A."/>
        </authorList>
    </citation>
    <scope>NUCLEOTIDE SEQUENCE</scope>
    <source>
        <strain evidence="4">R3-111a-1</strain>
    </source>
</reference>
<feature type="compositionally biased region" description="Basic residues" evidence="2">
    <location>
        <begin position="48"/>
        <end position="57"/>
    </location>
</feature>
<sequence length="573" mass="63379">MPDQIKKEPTDTTGLKCPAGGAGRQSPGVKQEDPKDQAPKRPQSQAVKKIKVVRKKKKEEGNTKEPNDPQSEAGQKSQVLEQSGNQPPTTTLENSNMPTGNPDKEAGKALPAQNQIEGAKIPASAASAAPDGDGARQLPALAKMTPEVRDELLKILRQTDRALCLHCLHDYREHPERICTFRSGNQRCDGCAYRGVYCLKLLVTEKRPCFRAIQKLAYEITEHRIHKEGVPISRQVMDAYDTALDAALSFADAVKDIKDLKEDRDKLAATLVRLLQLGDDCDSEEEALQWANKCGWELANLRRDDHAAAMRGGLVPGSSLSLTDNLIKSFVDLREVTSKRWQAEDKNIRTMKQLEDTKTEVEELKRAKKRAEDARDNVVSELGNCKAAILAAETALERSKLEYAASMETMRVSNAVALRSPFPAAGQHSQHRQHSLAPSTTDVTMANNLGPSDIHRLPGSVKALLFKHIVAGLPSLGKSIVQRRVPGTKVNREAMELYYLGKPMDFRSSPAMLHYLYNNRLSMQLPGVKYQWSRGDHSHMLNLALTCREVMVRVVQTQALFYKGLGSASNGLV</sequence>
<gene>
    <name evidence="4" type="primary">20350356</name>
    <name evidence="3" type="ORF">GGTG_09898</name>
</gene>
<name>J3P8R3_GAET3</name>
<reference evidence="3" key="3">
    <citation type="submission" date="2010-09" db="EMBL/GenBank/DDBJ databases">
        <title>Annotation of Gaeumannomyces graminis var. tritici R3-111a-1.</title>
        <authorList>
            <consortium name="The Broad Institute Genome Sequencing Platform"/>
            <person name="Ma L.-J."/>
            <person name="Dead R."/>
            <person name="Young S.K."/>
            <person name="Zeng Q."/>
            <person name="Gargeya S."/>
            <person name="Fitzgerald M."/>
            <person name="Haas B."/>
            <person name="Abouelleil A."/>
            <person name="Alvarado L."/>
            <person name="Arachchi H.M."/>
            <person name="Berlin A."/>
            <person name="Brown A."/>
            <person name="Chapman S.B."/>
            <person name="Chen Z."/>
            <person name="Dunbar C."/>
            <person name="Freedman E."/>
            <person name="Gearin G."/>
            <person name="Gellesch M."/>
            <person name="Goldberg J."/>
            <person name="Griggs A."/>
            <person name="Gujja S."/>
            <person name="Heiman D."/>
            <person name="Howarth C."/>
            <person name="Larson L."/>
            <person name="Lui A."/>
            <person name="MacDonald P.J.P."/>
            <person name="Mehta T."/>
            <person name="Montmayeur A."/>
            <person name="Murphy C."/>
            <person name="Neiman D."/>
            <person name="Pearson M."/>
            <person name="Priest M."/>
            <person name="Roberts A."/>
            <person name="Saif S."/>
            <person name="Shea T."/>
            <person name="Shenoy N."/>
            <person name="Sisk P."/>
            <person name="Stolte C."/>
            <person name="Sykes S."/>
            <person name="Yandava C."/>
            <person name="Wortman J."/>
            <person name="Nusbaum C."/>
            <person name="Birren B."/>
        </authorList>
    </citation>
    <scope>NUCLEOTIDE SEQUENCE</scope>
    <source>
        <strain evidence="3">R3-111a-1</strain>
    </source>
</reference>
<feature type="coiled-coil region" evidence="1">
    <location>
        <begin position="347"/>
        <end position="384"/>
    </location>
</feature>
<feature type="region of interest" description="Disordered" evidence="2">
    <location>
        <begin position="424"/>
        <end position="444"/>
    </location>
</feature>
<reference evidence="3" key="2">
    <citation type="submission" date="2010-07" db="EMBL/GenBank/DDBJ databases">
        <authorList>
            <consortium name="The Broad Institute Genome Sequencing Platform"/>
            <consortium name="Broad Institute Genome Sequencing Center for Infectious Disease"/>
            <person name="Ma L.-J."/>
            <person name="Dead R."/>
            <person name="Young S."/>
            <person name="Zeng Q."/>
            <person name="Koehrsen M."/>
            <person name="Alvarado L."/>
            <person name="Berlin A."/>
            <person name="Chapman S.B."/>
            <person name="Chen Z."/>
            <person name="Freedman E."/>
            <person name="Gellesch M."/>
            <person name="Goldberg J."/>
            <person name="Griggs A."/>
            <person name="Gujja S."/>
            <person name="Heilman E.R."/>
            <person name="Heiman D."/>
            <person name="Hepburn T."/>
            <person name="Howarth C."/>
            <person name="Jen D."/>
            <person name="Larson L."/>
            <person name="Mehta T."/>
            <person name="Neiman D."/>
            <person name="Pearson M."/>
            <person name="Roberts A."/>
            <person name="Saif S."/>
            <person name="Shea T."/>
            <person name="Shenoy N."/>
            <person name="Sisk P."/>
            <person name="Stolte C."/>
            <person name="Sykes S."/>
            <person name="Walk T."/>
            <person name="White J."/>
            <person name="Yandava C."/>
            <person name="Haas B."/>
            <person name="Nusbaum C."/>
            <person name="Birren B."/>
        </authorList>
    </citation>
    <scope>NUCLEOTIDE SEQUENCE</scope>
    <source>
        <strain evidence="3">R3-111a-1</strain>
    </source>
</reference>
<organism evidence="3">
    <name type="scientific">Gaeumannomyces tritici (strain R3-111a-1)</name>
    <name type="common">Wheat and barley take-all root rot fungus</name>
    <name type="synonym">Gaeumannomyces graminis var. tritici</name>
    <dbReference type="NCBI Taxonomy" id="644352"/>
    <lineage>
        <taxon>Eukaryota</taxon>
        <taxon>Fungi</taxon>
        <taxon>Dikarya</taxon>
        <taxon>Ascomycota</taxon>
        <taxon>Pezizomycotina</taxon>
        <taxon>Sordariomycetes</taxon>
        <taxon>Sordariomycetidae</taxon>
        <taxon>Magnaporthales</taxon>
        <taxon>Magnaporthaceae</taxon>
        <taxon>Gaeumannomyces</taxon>
    </lineage>
</organism>
<keyword evidence="1" id="KW-0175">Coiled coil</keyword>
<dbReference type="OrthoDB" id="5187926at2759"/>
<feature type="compositionally biased region" description="Basic and acidic residues" evidence="2">
    <location>
        <begin position="30"/>
        <end position="39"/>
    </location>
</feature>
<dbReference type="EMBL" id="GL385399">
    <property type="protein sequence ID" value="EJT73047.1"/>
    <property type="molecule type" value="Genomic_DNA"/>
</dbReference>
<accession>J3P8R3</accession>
<evidence type="ECO:0000256" key="1">
    <source>
        <dbReference type="SAM" id="Coils"/>
    </source>
</evidence>
<dbReference type="EnsemblFungi" id="EJT73047">
    <property type="protein sequence ID" value="EJT73047"/>
    <property type="gene ID" value="GGTG_09898"/>
</dbReference>
<feature type="region of interest" description="Disordered" evidence="2">
    <location>
        <begin position="1"/>
        <end position="107"/>
    </location>
</feature>
<reference evidence="4" key="5">
    <citation type="submission" date="2018-04" db="UniProtKB">
        <authorList>
            <consortium name="EnsemblFungi"/>
        </authorList>
    </citation>
    <scope>IDENTIFICATION</scope>
    <source>
        <strain evidence="4">R3-111a-1</strain>
    </source>
</reference>
<feature type="compositionally biased region" description="Basic and acidic residues" evidence="2">
    <location>
        <begin position="58"/>
        <end position="67"/>
    </location>
</feature>
<feature type="coiled-coil region" evidence="1">
    <location>
        <begin position="250"/>
        <end position="277"/>
    </location>
</feature>
<evidence type="ECO:0000313" key="4">
    <source>
        <dbReference type="EnsemblFungi" id="EJT73047"/>
    </source>
</evidence>
<feature type="compositionally biased region" description="Basic and acidic residues" evidence="2">
    <location>
        <begin position="1"/>
        <end position="10"/>
    </location>
</feature>
<dbReference type="AlphaFoldDB" id="J3P8R3"/>
<proteinExistence type="predicted"/>
<dbReference type="VEuPathDB" id="FungiDB:GGTG_09898"/>
<evidence type="ECO:0000313" key="3">
    <source>
        <dbReference type="EMBL" id="EJT73047.1"/>
    </source>
</evidence>
<protein>
    <submittedName>
        <fullName evidence="3 4">Uncharacterized protein</fullName>
    </submittedName>
</protein>
<dbReference type="RefSeq" id="XP_009226021.1">
    <property type="nucleotide sequence ID" value="XM_009227757.1"/>
</dbReference>
<evidence type="ECO:0000256" key="2">
    <source>
        <dbReference type="SAM" id="MobiDB-lite"/>
    </source>
</evidence>
<dbReference type="eggNOG" id="ENOG502R68Z">
    <property type="taxonomic scope" value="Eukaryota"/>
</dbReference>
<dbReference type="Proteomes" id="UP000006039">
    <property type="component" value="Unassembled WGS sequence"/>
</dbReference>
<dbReference type="HOGENOM" id="CLU_475689_0_0_1"/>